<evidence type="ECO:0000256" key="1">
    <source>
        <dbReference type="ARBA" id="ARBA00001933"/>
    </source>
</evidence>
<dbReference type="InterPro" id="IPR015424">
    <property type="entry name" value="PyrdxlP-dep_Trfase"/>
</dbReference>
<proteinExistence type="inferred from homology"/>
<evidence type="ECO:0000256" key="3">
    <source>
        <dbReference type="ARBA" id="ARBA00022679"/>
    </source>
</evidence>
<dbReference type="SUPFAM" id="SSF53383">
    <property type="entry name" value="PLP-dependent transferases"/>
    <property type="match status" value="1"/>
</dbReference>
<reference evidence="7 8" key="1">
    <citation type="submission" date="2018-10" db="EMBL/GenBank/DDBJ databases">
        <title>Co-occurring genomic capacity for anaerobic methane metabolism and dissimilatory sulfite reduction discovered in the Korarchaeota.</title>
        <authorList>
            <person name="Mckay L.J."/>
            <person name="Dlakic M."/>
            <person name="Fields M.W."/>
            <person name="Delmont T.O."/>
            <person name="Eren A.M."/>
            <person name="Jay Z.J."/>
            <person name="Klingelsmith K.B."/>
            <person name="Rusch D.B."/>
            <person name="Inskeep W.P."/>
        </authorList>
    </citation>
    <scope>NUCLEOTIDE SEQUENCE [LARGE SCALE GENOMIC DNA]</scope>
    <source>
        <strain evidence="7 8">WS</strain>
    </source>
</reference>
<dbReference type="AlphaFoldDB" id="A0A429G6V2"/>
<accession>A0A429G6V2</accession>
<protein>
    <submittedName>
        <fullName evidence="7">DegT/DnrJ/EryC1/StrS family aminotransferase</fullName>
    </submittedName>
</protein>
<evidence type="ECO:0000256" key="6">
    <source>
        <dbReference type="RuleBase" id="RU004508"/>
    </source>
</evidence>
<dbReference type="PANTHER" id="PTHR30244:SF34">
    <property type="entry name" value="DTDP-4-AMINO-4,6-DIDEOXYGALACTOSE TRANSAMINASE"/>
    <property type="match status" value="1"/>
</dbReference>
<dbReference type="InterPro" id="IPR015422">
    <property type="entry name" value="PyrdxlP-dep_Trfase_small"/>
</dbReference>
<evidence type="ECO:0000256" key="2">
    <source>
        <dbReference type="ARBA" id="ARBA00022576"/>
    </source>
</evidence>
<sequence length="377" mass="41856">MALIPISKPCIGEREILSVSEVLRSGKLAQGELVERFERSFSSYVGSKYAIAVSNGTAALHVALIAMGVGPGDEVIVPSYTFFATASTVILSGARPVFVDVDPRTGTMDPKDVKRKISGRTKAVVPVHIHGHPADLDAIGEVLGEREILILEDCAQAHGALYKGRKVGAIGEVGAFSFYPTKNMTTGEGGIITTNDEEIYLRARAIRDQGQISKYEHHFIGFNYRMTEINAAIGLVQLERLDEFNRRRKEIASIYTEELSDLVETPYVAEWADPVWHLYPVRVRGKRDKALKLLAEEGVMARAAYPMPLQEQPVISKLKDRYHNFLSTLFEDLEISGDTPNAKALCEEILYLPLYHCMTDEEVEKVVEVAKSVFRSL</sequence>
<dbReference type="GO" id="GO:0008483">
    <property type="term" value="F:transaminase activity"/>
    <property type="evidence" value="ECO:0007669"/>
    <property type="project" value="UniProtKB-KW"/>
</dbReference>
<dbReference type="Proteomes" id="UP000278149">
    <property type="component" value="Unassembled WGS sequence"/>
</dbReference>
<evidence type="ECO:0000256" key="4">
    <source>
        <dbReference type="ARBA" id="ARBA00022898"/>
    </source>
</evidence>
<comment type="caution">
    <text evidence="7">The sequence shown here is derived from an EMBL/GenBank/DDBJ whole genome shotgun (WGS) entry which is preliminary data.</text>
</comment>
<dbReference type="GO" id="GO:0000271">
    <property type="term" value="P:polysaccharide biosynthetic process"/>
    <property type="evidence" value="ECO:0007669"/>
    <property type="project" value="TreeGrafter"/>
</dbReference>
<dbReference type="PIRSF" id="PIRSF000390">
    <property type="entry name" value="PLP_StrS"/>
    <property type="match status" value="1"/>
</dbReference>
<comment type="similarity">
    <text evidence="5 6">Belongs to the DegT/DnrJ/EryC1 family.</text>
</comment>
<gene>
    <name evidence="7" type="ORF">D9Q81_02850</name>
</gene>
<dbReference type="GO" id="GO:0030170">
    <property type="term" value="F:pyridoxal phosphate binding"/>
    <property type="evidence" value="ECO:0007669"/>
    <property type="project" value="TreeGrafter"/>
</dbReference>
<dbReference type="Gene3D" id="3.90.1150.10">
    <property type="entry name" value="Aspartate Aminotransferase, domain 1"/>
    <property type="match status" value="1"/>
</dbReference>
<comment type="cofactor">
    <cofactor evidence="1">
        <name>pyridoxal 5'-phosphate</name>
        <dbReference type="ChEBI" id="CHEBI:597326"/>
    </cofactor>
</comment>
<dbReference type="FunFam" id="3.40.640.10:FF:000090">
    <property type="entry name" value="Pyridoxal phosphate-dependent aminotransferase"/>
    <property type="match status" value="1"/>
</dbReference>
<evidence type="ECO:0000313" key="8">
    <source>
        <dbReference type="Proteomes" id="UP000278149"/>
    </source>
</evidence>
<name>A0A429G6V2_9CREN</name>
<dbReference type="InterPro" id="IPR015421">
    <property type="entry name" value="PyrdxlP-dep_Trfase_major"/>
</dbReference>
<keyword evidence="3 7" id="KW-0808">Transferase</keyword>
<dbReference type="CDD" id="cd00616">
    <property type="entry name" value="AHBA_syn"/>
    <property type="match status" value="1"/>
</dbReference>
<dbReference type="InterPro" id="IPR000653">
    <property type="entry name" value="DegT/StrS_aminotransferase"/>
</dbReference>
<evidence type="ECO:0000256" key="5">
    <source>
        <dbReference type="ARBA" id="ARBA00037999"/>
    </source>
</evidence>
<organism evidence="7 8">
    <name type="scientific">Candidatus Korarchaeum cryptofilum</name>
    <dbReference type="NCBI Taxonomy" id="498846"/>
    <lineage>
        <taxon>Archaea</taxon>
        <taxon>Thermoproteota</taxon>
        <taxon>Candidatus Korarchaeia</taxon>
        <taxon>Candidatus Korarchaeales</taxon>
        <taxon>Candidatus Korarchaeaceae</taxon>
        <taxon>Candidatus Korarchaeum</taxon>
    </lineage>
</organism>
<keyword evidence="4 6" id="KW-0663">Pyridoxal phosphate</keyword>
<keyword evidence="2 7" id="KW-0032">Aminotransferase</keyword>
<dbReference type="PANTHER" id="PTHR30244">
    <property type="entry name" value="TRANSAMINASE"/>
    <property type="match status" value="1"/>
</dbReference>
<evidence type="ECO:0000313" key="7">
    <source>
        <dbReference type="EMBL" id="RSN69559.1"/>
    </source>
</evidence>
<dbReference type="EMBL" id="RCOR01000018">
    <property type="protein sequence ID" value="RSN69559.1"/>
    <property type="molecule type" value="Genomic_DNA"/>
</dbReference>
<dbReference type="Pfam" id="PF01041">
    <property type="entry name" value="DegT_DnrJ_EryC1"/>
    <property type="match status" value="1"/>
</dbReference>
<dbReference type="Gene3D" id="3.40.640.10">
    <property type="entry name" value="Type I PLP-dependent aspartate aminotransferase-like (Major domain)"/>
    <property type="match status" value="1"/>
</dbReference>